<dbReference type="Proteomes" id="UP000789920">
    <property type="component" value="Unassembled WGS sequence"/>
</dbReference>
<accession>A0ACA9S9I3</accession>
<dbReference type="EMBL" id="CAJVQC010100914">
    <property type="protein sequence ID" value="CAG8831206.1"/>
    <property type="molecule type" value="Genomic_DNA"/>
</dbReference>
<sequence length="171" mass="20242">MPFTKEQYQEYYQKIKEERNRKRREKYLAQKVRVDESQARQKIVNPKKEVDETLLNQVDEIKVDEKLRERVDEKNVKSEVDEVAPPKNKVDENAEPLRNVEPKIVNQVELELAPNVESVNASKNKNKAEREEQFKSEVIKISRIIPDEFLVKTNAPRKMVEGKEYFCINGR</sequence>
<reference evidence="1" key="1">
    <citation type="submission" date="2021-06" db="EMBL/GenBank/DDBJ databases">
        <authorList>
            <person name="Kallberg Y."/>
            <person name="Tangrot J."/>
            <person name="Rosling A."/>
        </authorList>
    </citation>
    <scope>NUCLEOTIDE SEQUENCE</scope>
    <source>
        <strain evidence="1">MA461A</strain>
    </source>
</reference>
<gene>
    <name evidence="1" type="ORF">RPERSI_LOCUS28064</name>
</gene>
<name>A0ACA9S9I3_9GLOM</name>
<protein>
    <submittedName>
        <fullName evidence="1">12777_t:CDS:1</fullName>
    </submittedName>
</protein>
<proteinExistence type="predicted"/>
<evidence type="ECO:0000313" key="2">
    <source>
        <dbReference type="Proteomes" id="UP000789920"/>
    </source>
</evidence>
<organism evidence="1 2">
    <name type="scientific">Racocetra persica</name>
    <dbReference type="NCBI Taxonomy" id="160502"/>
    <lineage>
        <taxon>Eukaryota</taxon>
        <taxon>Fungi</taxon>
        <taxon>Fungi incertae sedis</taxon>
        <taxon>Mucoromycota</taxon>
        <taxon>Glomeromycotina</taxon>
        <taxon>Glomeromycetes</taxon>
        <taxon>Diversisporales</taxon>
        <taxon>Gigasporaceae</taxon>
        <taxon>Racocetra</taxon>
    </lineage>
</organism>
<evidence type="ECO:0000313" key="1">
    <source>
        <dbReference type="EMBL" id="CAG8831206.1"/>
    </source>
</evidence>
<keyword evidence="2" id="KW-1185">Reference proteome</keyword>
<comment type="caution">
    <text evidence="1">The sequence shown here is derived from an EMBL/GenBank/DDBJ whole genome shotgun (WGS) entry which is preliminary data.</text>
</comment>